<feature type="region of interest" description="Disordered" evidence="1">
    <location>
        <begin position="154"/>
        <end position="209"/>
    </location>
</feature>
<name>A0A2K3JW36_TRIPR</name>
<dbReference type="EMBL" id="ASHM01078150">
    <property type="protein sequence ID" value="PNX58234.1"/>
    <property type="molecule type" value="Genomic_DNA"/>
</dbReference>
<accession>A0A2K3JW36</accession>
<proteinExistence type="predicted"/>
<dbReference type="AlphaFoldDB" id="A0A2K3JW36"/>
<feature type="compositionally biased region" description="Polar residues" evidence="1">
    <location>
        <begin position="81"/>
        <end position="103"/>
    </location>
</feature>
<evidence type="ECO:0000313" key="2">
    <source>
        <dbReference type="EMBL" id="PNX58234.1"/>
    </source>
</evidence>
<reference evidence="2 3" key="1">
    <citation type="journal article" date="2014" name="Am. J. Bot.">
        <title>Genome assembly and annotation for red clover (Trifolium pratense; Fabaceae).</title>
        <authorList>
            <person name="Istvanek J."/>
            <person name="Jaros M."/>
            <person name="Krenek A."/>
            <person name="Repkova J."/>
        </authorList>
    </citation>
    <scope>NUCLEOTIDE SEQUENCE [LARGE SCALE GENOMIC DNA]</scope>
    <source>
        <strain evidence="3">cv. Tatra</strain>
        <tissue evidence="2">Young leaves</tissue>
    </source>
</reference>
<sequence>IKSCPWCADEVLASEPSPDASSSLSILANVADDILASKAGDVSASSLIGEHGCLAEGDLPSLMEGLVEDAVSLSLSDASAQRSTVPSSVPVNDAFTHSSTVPHQMNVAAETEENKSLKEHSEKNESLTKDVADETEKNESLTSLVDGVVSLYMNDASTHPSSPVNAAQSSSASPPQSPPPPPEIGIRRSSRTWKEPVKYSPSFSKNKKK</sequence>
<evidence type="ECO:0000313" key="3">
    <source>
        <dbReference type="Proteomes" id="UP000236291"/>
    </source>
</evidence>
<organism evidence="2 3">
    <name type="scientific">Trifolium pratense</name>
    <name type="common">Red clover</name>
    <dbReference type="NCBI Taxonomy" id="57577"/>
    <lineage>
        <taxon>Eukaryota</taxon>
        <taxon>Viridiplantae</taxon>
        <taxon>Streptophyta</taxon>
        <taxon>Embryophyta</taxon>
        <taxon>Tracheophyta</taxon>
        <taxon>Spermatophyta</taxon>
        <taxon>Magnoliopsida</taxon>
        <taxon>eudicotyledons</taxon>
        <taxon>Gunneridae</taxon>
        <taxon>Pentapetalae</taxon>
        <taxon>rosids</taxon>
        <taxon>fabids</taxon>
        <taxon>Fabales</taxon>
        <taxon>Fabaceae</taxon>
        <taxon>Papilionoideae</taxon>
        <taxon>50 kb inversion clade</taxon>
        <taxon>NPAAA clade</taxon>
        <taxon>Hologalegina</taxon>
        <taxon>IRL clade</taxon>
        <taxon>Trifolieae</taxon>
        <taxon>Trifolium</taxon>
    </lineage>
</organism>
<feature type="compositionally biased region" description="Basic and acidic residues" evidence="1">
    <location>
        <begin position="112"/>
        <end position="139"/>
    </location>
</feature>
<reference evidence="2 3" key="2">
    <citation type="journal article" date="2017" name="Front. Plant Sci.">
        <title>Gene Classification and Mining of Molecular Markers Useful in Red Clover (Trifolium pratense) Breeding.</title>
        <authorList>
            <person name="Istvanek J."/>
            <person name="Dluhosova J."/>
            <person name="Dluhos P."/>
            <person name="Patkova L."/>
            <person name="Nedelnik J."/>
            <person name="Repkova J."/>
        </authorList>
    </citation>
    <scope>NUCLEOTIDE SEQUENCE [LARGE SCALE GENOMIC DNA]</scope>
    <source>
        <strain evidence="3">cv. Tatra</strain>
        <tissue evidence="2">Young leaves</tissue>
    </source>
</reference>
<gene>
    <name evidence="2" type="ORF">L195_g050806</name>
</gene>
<feature type="non-terminal residue" evidence="2">
    <location>
        <position position="1"/>
    </location>
</feature>
<dbReference type="Proteomes" id="UP000236291">
    <property type="component" value="Unassembled WGS sequence"/>
</dbReference>
<feature type="region of interest" description="Disordered" evidence="1">
    <location>
        <begin position="80"/>
        <end position="140"/>
    </location>
</feature>
<feature type="compositionally biased region" description="Low complexity" evidence="1">
    <location>
        <begin position="160"/>
        <end position="174"/>
    </location>
</feature>
<evidence type="ECO:0000256" key="1">
    <source>
        <dbReference type="SAM" id="MobiDB-lite"/>
    </source>
</evidence>
<protein>
    <submittedName>
        <fullName evidence="2">Uncharacterized protein</fullName>
    </submittedName>
</protein>
<comment type="caution">
    <text evidence="2">The sequence shown here is derived from an EMBL/GenBank/DDBJ whole genome shotgun (WGS) entry which is preliminary data.</text>
</comment>